<gene>
    <name evidence="6" type="ORF">HNQ40_000056</name>
</gene>
<organism evidence="6 7">
    <name type="scientific">Algisphaera agarilytica</name>
    <dbReference type="NCBI Taxonomy" id="1385975"/>
    <lineage>
        <taxon>Bacteria</taxon>
        <taxon>Pseudomonadati</taxon>
        <taxon>Planctomycetota</taxon>
        <taxon>Phycisphaerae</taxon>
        <taxon>Phycisphaerales</taxon>
        <taxon>Phycisphaeraceae</taxon>
        <taxon>Algisphaera</taxon>
    </lineage>
</organism>
<evidence type="ECO:0000256" key="5">
    <source>
        <dbReference type="SAM" id="MobiDB-lite"/>
    </source>
</evidence>
<comment type="caution">
    <text evidence="6">The sequence shown here is derived from an EMBL/GenBank/DDBJ whole genome shotgun (WGS) entry which is preliminary data.</text>
</comment>
<dbReference type="InterPro" id="IPR006035">
    <property type="entry name" value="Ureohydrolase"/>
</dbReference>
<reference evidence="6 7" key="1">
    <citation type="submission" date="2020-08" db="EMBL/GenBank/DDBJ databases">
        <title>Genomic Encyclopedia of Type Strains, Phase IV (KMG-IV): sequencing the most valuable type-strain genomes for metagenomic binning, comparative biology and taxonomic classification.</title>
        <authorList>
            <person name="Goeker M."/>
        </authorList>
    </citation>
    <scope>NUCLEOTIDE SEQUENCE [LARGE SCALE GENOMIC DNA]</scope>
    <source>
        <strain evidence="6 7">DSM 103725</strain>
    </source>
</reference>
<evidence type="ECO:0000256" key="2">
    <source>
        <dbReference type="ARBA" id="ARBA00022723"/>
    </source>
</evidence>
<accession>A0A7X0LII8</accession>
<dbReference type="PROSITE" id="PS51409">
    <property type="entry name" value="ARGINASE_2"/>
    <property type="match status" value="1"/>
</dbReference>
<evidence type="ECO:0000256" key="3">
    <source>
        <dbReference type="ARBA" id="ARBA00022801"/>
    </source>
</evidence>
<dbReference type="InterPro" id="IPR020855">
    <property type="entry name" value="Ureohydrolase_Mn_BS"/>
</dbReference>
<keyword evidence="3 4" id="KW-0378">Hydrolase</keyword>
<dbReference type="CDD" id="cd09990">
    <property type="entry name" value="Agmatinase-like"/>
    <property type="match status" value="1"/>
</dbReference>
<sequence length="391" mass="42579">MTDSTPDFRPPSQGLDAVAREASLPTGKREAADARALEMGLPGAESITDPNIGTFSRGPLPLYAGIPTMLKLPYVEDVRQAHQHDVSFMGVPFDIGTTFRPGTRFGPQGMRRASVQYTSFYSFEMGVDLFESLNMCDLGDVFTIGNIEKSFDQISRAVGHAYTQGTFPVIMGGDHSIGYPCVRGLAPHIRKPDGSPGKLGIIHIDRHLDTLEKDMDERMHTCPWFHATNIPNAPSTNLVQMGIGGWQTSREWVKGARDKGTYVLTMDDIETMGIEKAAEVALDIAWKDADAVYLSFDIDSVEAGHVPGTGWPQPGGFQPREVLKLLRLIASRGLAAMECVEVAPCYDIADVTSIMAVHATMEVLGSLVDHGHLPDKRAPILDADLNAWKGT</sequence>
<evidence type="ECO:0000256" key="1">
    <source>
        <dbReference type="ARBA" id="ARBA00009227"/>
    </source>
</evidence>
<dbReference type="PANTHER" id="PTHR11358:SF26">
    <property type="entry name" value="GUANIDINO ACID HYDROLASE, MITOCHONDRIAL"/>
    <property type="match status" value="1"/>
</dbReference>
<dbReference type="RefSeq" id="WP_184675233.1">
    <property type="nucleotide sequence ID" value="NZ_JACHGY010000001.1"/>
</dbReference>
<dbReference type="GO" id="GO:0033389">
    <property type="term" value="P:putrescine biosynthetic process from arginine, via agmatine"/>
    <property type="evidence" value="ECO:0007669"/>
    <property type="project" value="TreeGrafter"/>
</dbReference>
<dbReference type="AlphaFoldDB" id="A0A7X0LII8"/>
<dbReference type="PRINTS" id="PR00116">
    <property type="entry name" value="ARGINASE"/>
</dbReference>
<dbReference type="PANTHER" id="PTHR11358">
    <property type="entry name" value="ARGINASE/AGMATINASE"/>
    <property type="match status" value="1"/>
</dbReference>
<dbReference type="GO" id="GO:0008783">
    <property type="term" value="F:agmatinase activity"/>
    <property type="evidence" value="ECO:0007669"/>
    <property type="project" value="UniProtKB-EC"/>
</dbReference>
<comment type="similarity">
    <text evidence="1">Belongs to the arginase family. Agmatinase subfamily.</text>
</comment>
<evidence type="ECO:0000256" key="4">
    <source>
        <dbReference type="RuleBase" id="RU003684"/>
    </source>
</evidence>
<dbReference type="Gene3D" id="3.40.800.10">
    <property type="entry name" value="Ureohydrolase domain"/>
    <property type="match status" value="1"/>
</dbReference>
<dbReference type="EC" id="3.5.3.11" evidence="6"/>
<keyword evidence="2" id="KW-0479">Metal-binding</keyword>
<dbReference type="Proteomes" id="UP000541810">
    <property type="component" value="Unassembled WGS sequence"/>
</dbReference>
<keyword evidence="7" id="KW-1185">Reference proteome</keyword>
<dbReference type="InterPro" id="IPR023696">
    <property type="entry name" value="Ureohydrolase_dom_sf"/>
</dbReference>
<dbReference type="SUPFAM" id="SSF52768">
    <property type="entry name" value="Arginase/deacetylase"/>
    <property type="match status" value="1"/>
</dbReference>
<evidence type="ECO:0000313" key="6">
    <source>
        <dbReference type="EMBL" id="MBB6428250.1"/>
    </source>
</evidence>
<protein>
    <submittedName>
        <fullName evidence="6">Agmatinase</fullName>
        <ecNumber evidence="6">3.5.3.11</ecNumber>
    </submittedName>
</protein>
<dbReference type="EMBL" id="JACHGY010000001">
    <property type="protein sequence ID" value="MBB6428250.1"/>
    <property type="molecule type" value="Genomic_DNA"/>
</dbReference>
<proteinExistence type="inferred from homology"/>
<name>A0A7X0LII8_9BACT</name>
<feature type="region of interest" description="Disordered" evidence="5">
    <location>
        <begin position="1"/>
        <end position="31"/>
    </location>
</feature>
<dbReference type="GO" id="GO:0046872">
    <property type="term" value="F:metal ion binding"/>
    <property type="evidence" value="ECO:0007669"/>
    <property type="project" value="UniProtKB-KW"/>
</dbReference>
<dbReference type="PROSITE" id="PS01053">
    <property type="entry name" value="ARGINASE_1"/>
    <property type="match status" value="1"/>
</dbReference>
<evidence type="ECO:0000313" key="7">
    <source>
        <dbReference type="Proteomes" id="UP000541810"/>
    </source>
</evidence>
<dbReference type="Pfam" id="PF00491">
    <property type="entry name" value="Arginase"/>
    <property type="match status" value="1"/>
</dbReference>